<dbReference type="Proteomes" id="UP001343724">
    <property type="component" value="Unassembled WGS sequence"/>
</dbReference>
<sequence>MSEKMRKIAGIGGSALLLASMGASGTLAFADQASSEMMPTGAEESVAVEGARVACPIVQGVFAFTQSEVTPLSAIAKNMGESARYLCGSTYAGGAAVENVEAWEIAVGGAVRNAYVATAEQIMDREDAQTAIMGCSCAGNPADGAASINAAVTGVSVSHLLAAARPAEDANTVVFSSADGYEVALPLRYLEQRYAPLVFAVNGSPLDESMGGANQLWLGSTSARYFARDIVAITVEARDASEVPAAPGVDAAERDYANLPNVGVAFGGTVK</sequence>
<evidence type="ECO:0000313" key="3">
    <source>
        <dbReference type="EMBL" id="MEC4294888.1"/>
    </source>
</evidence>
<comment type="caution">
    <text evidence="3">The sequence shown here is derived from an EMBL/GenBank/DDBJ whole genome shotgun (WGS) entry which is preliminary data.</text>
</comment>
<protein>
    <submittedName>
        <fullName evidence="3">Molybdopterin-dependent oxidoreductase</fullName>
    </submittedName>
</protein>
<evidence type="ECO:0000256" key="1">
    <source>
        <dbReference type="SAM" id="SignalP"/>
    </source>
</evidence>
<organism evidence="3 4">
    <name type="scientific">Adlercreutzia shanghongiae</name>
    <dbReference type="NCBI Taxonomy" id="3111773"/>
    <lineage>
        <taxon>Bacteria</taxon>
        <taxon>Bacillati</taxon>
        <taxon>Actinomycetota</taxon>
        <taxon>Coriobacteriia</taxon>
        <taxon>Eggerthellales</taxon>
        <taxon>Eggerthellaceae</taxon>
        <taxon>Adlercreutzia</taxon>
    </lineage>
</organism>
<dbReference type="InterPro" id="IPR000572">
    <property type="entry name" value="OxRdtase_Mopterin-bd_dom"/>
</dbReference>
<evidence type="ECO:0000313" key="4">
    <source>
        <dbReference type="Proteomes" id="UP001343724"/>
    </source>
</evidence>
<dbReference type="Pfam" id="PF00174">
    <property type="entry name" value="Oxidored_molyb"/>
    <property type="match status" value="1"/>
</dbReference>
<dbReference type="RefSeq" id="WP_326454609.1">
    <property type="nucleotide sequence ID" value="NZ_JAYMFH010000005.1"/>
</dbReference>
<proteinExistence type="predicted"/>
<feature type="chain" id="PRO_5045097552" evidence="1">
    <location>
        <begin position="31"/>
        <end position="271"/>
    </location>
</feature>
<dbReference type="InterPro" id="IPR036374">
    <property type="entry name" value="OxRdtase_Mopterin-bd_sf"/>
</dbReference>
<keyword evidence="1" id="KW-0732">Signal</keyword>
<dbReference type="Gene3D" id="3.90.420.10">
    <property type="entry name" value="Oxidoreductase, molybdopterin-binding domain"/>
    <property type="match status" value="1"/>
</dbReference>
<feature type="signal peptide" evidence="1">
    <location>
        <begin position="1"/>
        <end position="30"/>
    </location>
</feature>
<dbReference type="EMBL" id="JAYMFH010000005">
    <property type="protein sequence ID" value="MEC4294888.1"/>
    <property type="molecule type" value="Genomic_DNA"/>
</dbReference>
<feature type="domain" description="Oxidoreductase molybdopterin-binding" evidence="2">
    <location>
        <begin position="99"/>
        <end position="239"/>
    </location>
</feature>
<gene>
    <name evidence="3" type="ORF">VJ920_06170</name>
</gene>
<dbReference type="SUPFAM" id="SSF56524">
    <property type="entry name" value="Oxidoreductase molybdopterin-binding domain"/>
    <property type="match status" value="1"/>
</dbReference>
<name>A0ABU6IYH0_9ACTN</name>
<keyword evidence="4" id="KW-1185">Reference proteome</keyword>
<accession>A0ABU6IYH0</accession>
<evidence type="ECO:0000259" key="2">
    <source>
        <dbReference type="Pfam" id="PF00174"/>
    </source>
</evidence>
<reference evidence="3 4" key="1">
    <citation type="submission" date="2024-01" db="EMBL/GenBank/DDBJ databases">
        <title>novel species in genus Adlercreutzia.</title>
        <authorList>
            <person name="Liu X."/>
        </authorList>
    </citation>
    <scope>NUCLEOTIDE SEQUENCE [LARGE SCALE GENOMIC DNA]</scope>
    <source>
        <strain evidence="3 4">R22</strain>
    </source>
</reference>